<comment type="caution">
    <text evidence="1">The sequence shown here is derived from an EMBL/GenBank/DDBJ whole genome shotgun (WGS) entry which is preliminary data.</text>
</comment>
<reference evidence="1 2" key="1">
    <citation type="submission" date="2012-05" db="EMBL/GenBank/DDBJ databases">
        <authorList>
            <person name="Weinstock G."/>
            <person name="Sodergren E."/>
            <person name="Lobos E.A."/>
            <person name="Fulton L."/>
            <person name="Fulton R."/>
            <person name="Courtney L."/>
            <person name="Fronick C."/>
            <person name="O'Laughlin M."/>
            <person name="Godfrey J."/>
            <person name="Wilson R.M."/>
            <person name="Miner T."/>
            <person name="Farmer C."/>
            <person name="Delehaunty K."/>
            <person name="Cordes M."/>
            <person name="Minx P."/>
            <person name="Tomlinson C."/>
            <person name="Chen J."/>
            <person name="Wollam A."/>
            <person name="Pepin K.H."/>
            <person name="Bhonagiri V."/>
            <person name="Zhang X."/>
            <person name="Suruliraj S."/>
            <person name="Warren W."/>
            <person name="Mitreva M."/>
            <person name="Mardis E.R."/>
            <person name="Wilson R.K."/>
        </authorList>
    </citation>
    <scope>NUCLEOTIDE SEQUENCE [LARGE SCALE GENOMIC DNA]</scope>
    <source>
        <strain evidence="1 2">F0235</strain>
    </source>
</reference>
<dbReference type="Proteomes" id="UP000010445">
    <property type="component" value="Unassembled WGS sequence"/>
</dbReference>
<dbReference type="AlphaFoldDB" id="L1MD52"/>
<keyword evidence="2" id="KW-1185">Reference proteome</keyword>
<dbReference type="SUPFAM" id="SSF159941">
    <property type="entry name" value="MM3350-like"/>
    <property type="match status" value="1"/>
</dbReference>
<organism evidence="1 2">
    <name type="scientific">Corynebacterium durum F0235</name>
    <dbReference type="NCBI Taxonomy" id="1035195"/>
    <lineage>
        <taxon>Bacteria</taxon>
        <taxon>Bacillati</taxon>
        <taxon>Actinomycetota</taxon>
        <taxon>Actinomycetes</taxon>
        <taxon>Mycobacteriales</taxon>
        <taxon>Corynebacteriaceae</taxon>
        <taxon>Corynebacterium</taxon>
    </lineage>
</organism>
<gene>
    <name evidence="1" type="ORF">HMPREF9997_02092</name>
</gene>
<accession>L1MD52</accession>
<dbReference type="EMBL" id="AMEM01000034">
    <property type="protein sequence ID" value="EKX88866.1"/>
    <property type="molecule type" value="Genomic_DNA"/>
</dbReference>
<dbReference type="STRING" id="1035195.HMPREF9997_02092"/>
<dbReference type="PATRIC" id="fig|1035195.3.peg.1872"/>
<dbReference type="InterPro" id="IPR024047">
    <property type="entry name" value="MM3350-like_sf"/>
</dbReference>
<evidence type="ECO:0000313" key="1">
    <source>
        <dbReference type="EMBL" id="EKX88866.1"/>
    </source>
</evidence>
<evidence type="ECO:0000313" key="2">
    <source>
        <dbReference type="Proteomes" id="UP000010445"/>
    </source>
</evidence>
<dbReference type="RefSeq" id="WP_006061516.1">
    <property type="nucleotide sequence ID" value="NZ_KB290820.1"/>
</dbReference>
<sequence>MSTSLAQGDALAEVITFPTTRRKPRTLIFHAAVDQADVHRHLGINDSLPLTELHRVLSISFGLSEEQTPWSFDSDDVAVDVQECVHQYLSEPEDQLLYRWGLWTITLETIDSYVRDAGTPDALCIGGSGALGHDTFNVAEINAQLTGEATIEAVLDSVREPVRDLIERSQLYDFVALLQAMELTRPAVLEPSLVDARDTLPLEHEAAARDAFWSCVLALSTLADAAVGGKIIEETMAAIGWTNDNGDPLSATHIRSMCAQSLHKLAELGAYGTQALAPVDRLDIYRVLLRA</sequence>
<name>L1MD52_9CORY</name>
<dbReference type="eggNOG" id="ENOG5031I3T">
    <property type="taxonomic scope" value="Bacteria"/>
</dbReference>
<proteinExistence type="predicted"/>
<protein>
    <submittedName>
        <fullName evidence="1">Uncharacterized protein</fullName>
    </submittedName>
</protein>
<dbReference type="HOGENOM" id="CLU_078731_0_0_11"/>
<dbReference type="OrthoDB" id="4426135at2"/>